<evidence type="ECO:0000313" key="2">
    <source>
        <dbReference type="EMBL" id="GFZ20286.1"/>
    </source>
</evidence>
<keyword evidence="3" id="KW-1185">Reference proteome</keyword>
<gene>
    <name evidence="2" type="ORF">Acr_28g0009910</name>
</gene>
<dbReference type="AlphaFoldDB" id="A0A7J0HB31"/>
<evidence type="ECO:0000313" key="3">
    <source>
        <dbReference type="Proteomes" id="UP000585474"/>
    </source>
</evidence>
<dbReference type="Proteomes" id="UP000585474">
    <property type="component" value="Unassembled WGS sequence"/>
</dbReference>
<proteinExistence type="predicted"/>
<dbReference type="EMBL" id="BJWL01000028">
    <property type="protein sequence ID" value="GFZ20286.1"/>
    <property type="molecule type" value="Genomic_DNA"/>
</dbReference>
<name>A0A7J0HB31_9ERIC</name>
<dbReference type="PANTHER" id="PTHR48434:SF1">
    <property type="entry name" value="(RAPE) HYPOTHETICAL PROTEIN"/>
    <property type="match status" value="1"/>
</dbReference>
<evidence type="ECO:0000256" key="1">
    <source>
        <dbReference type="SAM" id="MobiDB-lite"/>
    </source>
</evidence>
<protein>
    <submittedName>
        <fullName evidence="2">Uncharacterized protein</fullName>
    </submittedName>
</protein>
<organism evidence="2 3">
    <name type="scientific">Actinidia rufa</name>
    <dbReference type="NCBI Taxonomy" id="165716"/>
    <lineage>
        <taxon>Eukaryota</taxon>
        <taxon>Viridiplantae</taxon>
        <taxon>Streptophyta</taxon>
        <taxon>Embryophyta</taxon>
        <taxon>Tracheophyta</taxon>
        <taxon>Spermatophyta</taxon>
        <taxon>Magnoliopsida</taxon>
        <taxon>eudicotyledons</taxon>
        <taxon>Gunneridae</taxon>
        <taxon>Pentapetalae</taxon>
        <taxon>asterids</taxon>
        <taxon>Ericales</taxon>
        <taxon>Actinidiaceae</taxon>
        <taxon>Actinidia</taxon>
    </lineage>
</organism>
<dbReference type="PANTHER" id="PTHR48434">
    <property type="entry name" value="(RAPE) HYPOTHETICAL PROTEIN"/>
    <property type="match status" value="1"/>
</dbReference>
<reference evidence="2 3" key="1">
    <citation type="submission" date="2019-07" db="EMBL/GenBank/DDBJ databases">
        <title>De Novo Assembly of kiwifruit Actinidia rufa.</title>
        <authorList>
            <person name="Sugita-Konishi S."/>
            <person name="Sato K."/>
            <person name="Mori E."/>
            <person name="Abe Y."/>
            <person name="Kisaki G."/>
            <person name="Hamano K."/>
            <person name="Suezawa K."/>
            <person name="Otani M."/>
            <person name="Fukuda T."/>
            <person name="Manabe T."/>
            <person name="Gomi K."/>
            <person name="Tabuchi M."/>
            <person name="Akimitsu K."/>
            <person name="Kataoka I."/>
        </authorList>
    </citation>
    <scope>NUCLEOTIDE SEQUENCE [LARGE SCALE GENOMIC DNA]</scope>
    <source>
        <strain evidence="3">cv. Fuchu</strain>
    </source>
</reference>
<accession>A0A7J0HB31</accession>
<sequence length="451" mass="52990">MASSNRGRGSQRGRGREGRLYSPDTDSYVDAEGFTMVAKTRGGYIGSSSHSVNQSKNQGKTTMVDIITRDDMTDYIPKEVSPHICYIEQEDYNLLEDPLMIRKEYFSPFQAPTLYGKPRGYFETILQLSDCMTITHTRENPKDNTSAIVYSKVIIKKLVKPGSWGFDLTTGKLIKLGENSYNCNYWDYQSGFHQVFLYQNPKNKHTWFIKLCPQILKAGGGVPIWFYEWWTIYGPEMDILPSNILESYQRWIKWHPLIRGKNNLPKYHNMIIFFIEYGIPWILKWDFDIQKDNNMNMFSLIRKFWVRWWNNFPKKDIEDLFNQINQDADNHFSEYQVGKEEVSTFLSKSSLNPFDILKDQIKSENPNISEYDLMKKCMFFFKDQFSSNFCKDDSSMGSGSHKYDTDECILAGVSQDPDDLEENIEDTEYHELASFWHSLKEDKRLRPRTKH</sequence>
<dbReference type="OrthoDB" id="1743486at2759"/>
<comment type="caution">
    <text evidence="2">The sequence shown here is derived from an EMBL/GenBank/DDBJ whole genome shotgun (WGS) entry which is preliminary data.</text>
</comment>
<feature type="region of interest" description="Disordered" evidence="1">
    <location>
        <begin position="1"/>
        <end position="24"/>
    </location>
</feature>